<organism evidence="1 2">
    <name type="scientific">Sneathiella chinensis</name>
    <dbReference type="NCBI Taxonomy" id="349750"/>
    <lineage>
        <taxon>Bacteria</taxon>
        <taxon>Pseudomonadati</taxon>
        <taxon>Pseudomonadota</taxon>
        <taxon>Alphaproteobacteria</taxon>
        <taxon>Sneathiellales</taxon>
        <taxon>Sneathiellaceae</taxon>
        <taxon>Sneathiella</taxon>
    </lineage>
</organism>
<evidence type="ECO:0008006" key="3">
    <source>
        <dbReference type="Google" id="ProtNLM"/>
    </source>
</evidence>
<accession>A0ABQ5U182</accession>
<gene>
    <name evidence="1" type="ORF">GCM10007924_10930</name>
</gene>
<comment type="caution">
    <text evidence="1">The sequence shown here is derived from an EMBL/GenBank/DDBJ whole genome shotgun (WGS) entry which is preliminary data.</text>
</comment>
<proteinExistence type="predicted"/>
<evidence type="ECO:0000313" key="1">
    <source>
        <dbReference type="EMBL" id="GLQ05872.1"/>
    </source>
</evidence>
<evidence type="ECO:0000313" key="2">
    <source>
        <dbReference type="Proteomes" id="UP001161409"/>
    </source>
</evidence>
<sequence>MIEFRWRLDQGGYQVVVRKGELGLFSGQEPYSGEVRWLMQVGGPEKEYQPLGNGIAVHRKLAELNENDSGENDVLSFCNEFGLLSHDWPDSKHPGEMFPFGLKIDPKLGVQPNRQAMRLDKFWYLQEPVRVAVKCLDEGDKFGAASVFNHQAVTQQAWLQYHRLSGKFEKQFIPVDLISAVWMQVEQEISGQRNWKRCQNCQTWFLPQTKRAVYCRKACKVAWHRKQKKGEV</sequence>
<reference evidence="1" key="2">
    <citation type="submission" date="2023-01" db="EMBL/GenBank/DDBJ databases">
        <title>Draft genome sequence of Sneathiella chinensis strain NBRC 103408.</title>
        <authorList>
            <person name="Sun Q."/>
            <person name="Mori K."/>
        </authorList>
    </citation>
    <scope>NUCLEOTIDE SEQUENCE</scope>
    <source>
        <strain evidence="1">NBRC 103408</strain>
    </source>
</reference>
<dbReference type="EMBL" id="BSNF01000001">
    <property type="protein sequence ID" value="GLQ05872.1"/>
    <property type="molecule type" value="Genomic_DNA"/>
</dbReference>
<name>A0ABQ5U182_9PROT</name>
<protein>
    <recommendedName>
        <fullName evidence="3">Zinc finger MYND domain-containing protein</fullName>
    </recommendedName>
</protein>
<reference evidence="1" key="1">
    <citation type="journal article" date="2014" name="Int. J. Syst. Evol. Microbiol.">
        <title>Complete genome of a new Firmicutes species belonging to the dominant human colonic microbiota ('Ruminococcus bicirculans') reveals two chromosomes and a selective capacity to utilize plant glucans.</title>
        <authorList>
            <consortium name="NISC Comparative Sequencing Program"/>
            <person name="Wegmann U."/>
            <person name="Louis P."/>
            <person name="Goesmann A."/>
            <person name="Henrissat B."/>
            <person name="Duncan S.H."/>
            <person name="Flint H.J."/>
        </authorList>
    </citation>
    <scope>NUCLEOTIDE SEQUENCE</scope>
    <source>
        <strain evidence="1">NBRC 103408</strain>
    </source>
</reference>
<keyword evidence="2" id="KW-1185">Reference proteome</keyword>
<dbReference type="RefSeq" id="WP_169559835.1">
    <property type="nucleotide sequence ID" value="NZ_BSNF01000001.1"/>
</dbReference>
<dbReference type="Proteomes" id="UP001161409">
    <property type="component" value="Unassembled WGS sequence"/>
</dbReference>